<dbReference type="Proteomes" id="UP000618319">
    <property type="component" value="Unassembled WGS sequence"/>
</dbReference>
<name>A0ABR9T8K2_9SPHI</name>
<protein>
    <recommendedName>
        <fullName evidence="3">DUF4374 domain-containing protein</fullName>
    </recommendedName>
</protein>
<dbReference type="RefSeq" id="WP_196939613.1">
    <property type="nucleotide sequence ID" value="NZ_MU158690.1"/>
</dbReference>
<sequence length="480" mass="51042">MNKNLLKTVLFGSAIVLGTMVSCNKNDGPDDTGGGASGPDNSPRKYITLTAAFPDAETNTAGNGGSLAYALTLEEALDASKEVNIWTNGYGLRSQRTARVQGSVNGNFLYNIQYTGVNGGIFNKYRVSGGKAFEDTNEELNVSGVLGTSPRWVKAAEGIGVGVNISGASAPIDPVKAEAGTQTYEYTRGTASIALINLDDPRVPNTTEFEFPLTQAEKEAGYSVGRLDVPVIRGNKIFIGCAVSKADPNKLVKTVNSETQAVTWSWAGDAPNIKGTATLVVDYPSLANPKLIWSTQSTYGNNSYRTMTQYIGTDGHIYQSTGVNTTSYPHILRIDKNTNDYDNTYLFDLSQALGTGNLTGIRAWRYIKDGIGIVLYTETGVAGGYVALVDLNAKTATKLTTENQTDGGFSGLSASQNGGTALQGSLSQFQNIGLAGDYVYLPLTPNGKDGNLYLVNWKTKTIAKGIKLKGQSGSFYLGAY</sequence>
<evidence type="ECO:0008006" key="3">
    <source>
        <dbReference type="Google" id="ProtNLM"/>
    </source>
</evidence>
<reference evidence="1 2" key="1">
    <citation type="submission" date="2018-02" db="EMBL/GenBank/DDBJ databases">
        <title>Sphingobacterium KA21.</title>
        <authorList>
            <person name="Vasarhelyi B.M."/>
            <person name="Deshmukh S."/>
            <person name="Balint B."/>
            <person name="Kukolya J."/>
        </authorList>
    </citation>
    <scope>NUCLEOTIDE SEQUENCE [LARGE SCALE GENOMIC DNA]</scope>
    <source>
        <strain evidence="1 2">Ka21</strain>
    </source>
</reference>
<dbReference type="PROSITE" id="PS51257">
    <property type="entry name" value="PROKAR_LIPOPROTEIN"/>
    <property type="match status" value="1"/>
</dbReference>
<proteinExistence type="predicted"/>
<gene>
    <name evidence="1" type="ORF">C4F40_13140</name>
</gene>
<keyword evidence="2" id="KW-1185">Reference proteome</keyword>
<organism evidence="1 2">
    <name type="scientific">Sphingobacterium pedocola</name>
    <dbReference type="NCBI Taxonomy" id="2082722"/>
    <lineage>
        <taxon>Bacteria</taxon>
        <taxon>Pseudomonadati</taxon>
        <taxon>Bacteroidota</taxon>
        <taxon>Sphingobacteriia</taxon>
        <taxon>Sphingobacteriales</taxon>
        <taxon>Sphingobacteriaceae</taxon>
        <taxon>Sphingobacterium</taxon>
    </lineage>
</organism>
<dbReference type="EMBL" id="PSKQ01000021">
    <property type="protein sequence ID" value="MBE8721664.1"/>
    <property type="molecule type" value="Genomic_DNA"/>
</dbReference>
<evidence type="ECO:0000313" key="2">
    <source>
        <dbReference type="Proteomes" id="UP000618319"/>
    </source>
</evidence>
<accession>A0ABR9T8K2</accession>
<evidence type="ECO:0000313" key="1">
    <source>
        <dbReference type="EMBL" id="MBE8721664.1"/>
    </source>
</evidence>
<comment type="caution">
    <text evidence="1">The sequence shown here is derived from an EMBL/GenBank/DDBJ whole genome shotgun (WGS) entry which is preliminary data.</text>
</comment>